<dbReference type="PANTHER" id="PTHR11705">
    <property type="entry name" value="PROTEASE FAMILY M14 CARBOXYPEPTIDASE A,B"/>
    <property type="match status" value="1"/>
</dbReference>
<reference evidence="5 6" key="1">
    <citation type="journal article" date="2021" name="Genome Biol. Evol.">
        <title>Complete Genome Sequencing of a Novel Gloeobacter Species from a Waterfall Cave in Mexico.</title>
        <authorList>
            <person name="Saw J.H."/>
            <person name="Cardona T."/>
            <person name="Montejano G."/>
        </authorList>
    </citation>
    <scope>NUCLEOTIDE SEQUENCE [LARGE SCALE GENOMIC DNA]</scope>
    <source>
        <strain evidence="5">MG652769</strain>
    </source>
</reference>
<feature type="domain" description="Peptidase M14" evidence="4">
    <location>
        <begin position="45"/>
        <end position="327"/>
    </location>
</feature>
<gene>
    <name evidence="5" type="ORF">ISF26_02655</name>
</gene>
<organism evidence="5 6">
    <name type="scientific">Gloeobacter morelensis MG652769</name>
    <dbReference type="NCBI Taxonomy" id="2781736"/>
    <lineage>
        <taxon>Bacteria</taxon>
        <taxon>Bacillati</taxon>
        <taxon>Cyanobacteriota</taxon>
        <taxon>Cyanophyceae</taxon>
        <taxon>Gloeobacterales</taxon>
        <taxon>Gloeobacteraceae</taxon>
        <taxon>Gloeobacter</taxon>
        <taxon>Gloeobacter morelensis</taxon>
    </lineage>
</organism>
<evidence type="ECO:0000259" key="4">
    <source>
        <dbReference type="PROSITE" id="PS52035"/>
    </source>
</evidence>
<dbReference type="InterPro" id="IPR000834">
    <property type="entry name" value="Peptidase_M14"/>
</dbReference>
<comment type="similarity">
    <text evidence="2 3">Belongs to the peptidase M14 family.</text>
</comment>
<evidence type="ECO:0000256" key="3">
    <source>
        <dbReference type="PROSITE-ProRule" id="PRU01379"/>
    </source>
</evidence>
<evidence type="ECO:0000313" key="6">
    <source>
        <dbReference type="Proteomes" id="UP001054846"/>
    </source>
</evidence>
<feature type="active site" description="Proton donor/acceptor" evidence="3">
    <location>
        <position position="302"/>
    </location>
</feature>
<dbReference type="SUPFAM" id="SSF53187">
    <property type="entry name" value="Zn-dependent exopeptidases"/>
    <property type="match status" value="1"/>
</dbReference>
<dbReference type="Gene3D" id="3.40.630.10">
    <property type="entry name" value="Zn peptidases"/>
    <property type="match status" value="1"/>
</dbReference>
<evidence type="ECO:0000256" key="1">
    <source>
        <dbReference type="ARBA" id="ARBA00001947"/>
    </source>
</evidence>
<dbReference type="EMBL" id="CP063845">
    <property type="protein sequence ID" value="UFP95172.1"/>
    <property type="molecule type" value="Genomic_DNA"/>
</dbReference>
<dbReference type="PROSITE" id="PS52035">
    <property type="entry name" value="PEPTIDASE_M14"/>
    <property type="match status" value="1"/>
</dbReference>
<sequence>MYKQTILCCALVGAHLLGTIRLEKAMAAESAGEWQTRAEATNYRRTSRYDEDIAYARRLAAASPLVQLQLLGKSPEGRAIPVLVVSKDKAFTPEAAQATGKAIVLVNAAIHPGEIPGKDAGLAFVRDLVITGKHATLLDGAILIFIPVFGVDGHERFGPYTRINQNGPEESGWRTTAQNLNLNRDFLKADTPEMRVWLDVFGRYLPDLIVDTHDTDGADYQYNLTYGLENGASLDPALVAWQKAAFEGEIFPAVAARGHVVSPYIILRDSKDISKGISQDPSEPRFSTGYGALQNRPTLLVETHMLKDYKSRVTATYDLLVEIFAYLNRHPGKLRTLVARVDEQTIARGRRYDPNYRYPLTFKLTERSRPFQFQGFESTLELSAISGSTWVRYDPTKPKTFTIPLFDEAAVEKAVAPPLAYAVPVSLTEVIDRIKAHGLRYRTLDAALTLAVETYEFSSPAWESAPFEGRIRLKDFKATPIQRQITYPAGSLVVPLDQRAANVAIHLLEPEGPDSLLQWGFLDAIFEQKEYAEDYVMEKMAREMLARDPKLKAEFERKVSQEPAFAASPEARLEFFYRRTPYWDDRYNIYPIGRVSALENLPR</sequence>
<keyword evidence="6" id="KW-1185">Reference proteome</keyword>
<dbReference type="PANTHER" id="PTHR11705:SF145">
    <property type="entry name" value="PEPTIDASE M14 CARBOXYPEPTIDASE A DOMAIN-CONTAINING PROTEIN"/>
    <property type="match status" value="1"/>
</dbReference>
<name>A0ABY3PNC6_9CYAN</name>
<comment type="cofactor">
    <cofactor evidence="1">
        <name>Zn(2+)</name>
        <dbReference type="ChEBI" id="CHEBI:29105"/>
    </cofactor>
</comment>
<proteinExistence type="inferred from homology"/>
<evidence type="ECO:0000313" key="5">
    <source>
        <dbReference type="EMBL" id="UFP95172.1"/>
    </source>
</evidence>
<dbReference type="Proteomes" id="UP001054846">
    <property type="component" value="Chromosome"/>
</dbReference>
<accession>A0ABY3PNC6</accession>
<protein>
    <submittedName>
        <fullName evidence="5">Peptidase M14</fullName>
    </submittedName>
</protein>
<evidence type="ECO:0000256" key="2">
    <source>
        <dbReference type="ARBA" id="ARBA00005988"/>
    </source>
</evidence>
<dbReference type="CDD" id="cd06241">
    <property type="entry name" value="M14-like"/>
    <property type="match status" value="1"/>
</dbReference>
<dbReference type="Pfam" id="PF00246">
    <property type="entry name" value="Peptidase_M14"/>
    <property type="match status" value="1"/>
</dbReference>